<dbReference type="GO" id="GO:0008270">
    <property type="term" value="F:zinc ion binding"/>
    <property type="evidence" value="ECO:0007669"/>
    <property type="project" value="TreeGrafter"/>
</dbReference>
<gene>
    <name evidence="9" type="ORF">CSX02_07455</name>
</gene>
<evidence type="ECO:0000256" key="7">
    <source>
        <dbReference type="PIRSR" id="PIRSR602481-1"/>
    </source>
</evidence>
<feature type="binding site" evidence="8">
    <location>
        <position position="95"/>
    </location>
    <ligand>
        <name>Fe cation</name>
        <dbReference type="ChEBI" id="CHEBI:24875"/>
    </ligand>
</feature>
<dbReference type="Gene3D" id="1.10.10.10">
    <property type="entry name" value="Winged helix-like DNA-binding domain superfamily/Winged helix DNA-binding domain"/>
    <property type="match status" value="1"/>
</dbReference>
<dbReference type="InterPro" id="IPR043135">
    <property type="entry name" value="Fur_C"/>
</dbReference>
<keyword evidence="8" id="KW-0408">Iron</keyword>
<evidence type="ECO:0000256" key="4">
    <source>
        <dbReference type="ARBA" id="ARBA00023015"/>
    </source>
</evidence>
<evidence type="ECO:0000256" key="8">
    <source>
        <dbReference type="PIRSR" id="PIRSR602481-2"/>
    </source>
</evidence>
<feature type="binding site" evidence="7">
    <location>
        <position position="83"/>
    </location>
    <ligand>
        <name>Zn(2+)</name>
        <dbReference type="ChEBI" id="CHEBI:29105"/>
    </ligand>
</feature>
<dbReference type="GO" id="GO:0003700">
    <property type="term" value="F:DNA-binding transcription factor activity"/>
    <property type="evidence" value="ECO:0007669"/>
    <property type="project" value="InterPro"/>
</dbReference>
<name>A0A2G3E2R1_9FIRM</name>
<comment type="similarity">
    <text evidence="1">Belongs to the Fur family.</text>
</comment>
<feature type="binding site" evidence="7">
    <location>
        <position position="125"/>
    </location>
    <ligand>
        <name>Zn(2+)</name>
        <dbReference type="ChEBI" id="CHEBI:29105"/>
    </ligand>
</feature>
<dbReference type="CDD" id="cd07153">
    <property type="entry name" value="Fur_like"/>
    <property type="match status" value="1"/>
</dbReference>
<dbReference type="RefSeq" id="WP_099386212.1">
    <property type="nucleotide sequence ID" value="NZ_JANSWH010000084.1"/>
</dbReference>
<dbReference type="Gene3D" id="3.30.1490.190">
    <property type="match status" value="1"/>
</dbReference>
<evidence type="ECO:0000256" key="1">
    <source>
        <dbReference type="ARBA" id="ARBA00007957"/>
    </source>
</evidence>
<dbReference type="GO" id="GO:0000976">
    <property type="term" value="F:transcription cis-regulatory region binding"/>
    <property type="evidence" value="ECO:0007669"/>
    <property type="project" value="TreeGrafter"/>
</dbReference>
<organism evidence="9 10">
    <name type="scientific">Agathobacter ruminis</name>
    <dbReference type="NCBI Taxonomy" id="1712665"/>
    <lineage>
        <taxon>Bacteria</taxon>
        <taxon>Bacillati</taxon>
        <taxon>Bacillota</taxon>
        <taxon>Clostridia</taxon>
        <taxon>Lachnospirales</taxon>
        <taxon>Lachnospiraceae</taxon>
        <taxon>Agathobacter</taxon>
    </lineage>
</organism>
<dbReference type="SUPFAM" id="SSF46785">
    <property type="entry name" value="Winged helix' DNA-binding domain"/>
    <property type="match status" value="1"/>
</dbReference>
<keyword evidence="5" id="KW-0238">DNA-binding</keyword>
<reference evidence="9 10" key="1">
    <citation type="submission" date="2017-10" db="EMBL/GenBank/DDBJ databases">
        <title>Resolving the taxonomy of Roseburia spp., Eubacterium rectale and Agathobacter spp. through phylogenomic analysis.</title>
        <authorList>
            <person name="Sheridan P.O."/>
            <person name="Walker A.W."/>
            <person name="Duncan S.H."/>
            <person name="Scott K.P."/>
            <person name="Toole P.W.O."/>
            <person name="Luis P."/>
            <person name="Flint H.J."/>
        </authorList>
    </citation>
    <scope>NUCLEOTIDE SEQUENCE [LARGE SCALE GENOMIC DNA]</scope>
    <source>
        <strain evidence="9 10">JK623</strain>
    </source>
</reference>
<evidence type="ECO:0000256" key="5">
    <source>
        <dbReference type="ARBA" id="ARBA00023125"/>
    </source>
</evidence>
<evidence type="ECO:0000313" key="10">
    <source>
        <dbReference type="Proteomes" id="UP000224563"/>
    </source>
</evidence>
<dbReference type="InterPro" id="IPR036388">
    <property type="entry name" value="WH-like_DNA-bd_sf"/>
</dbReference>
<keyword evidence="4" id="KW-0805">Transcription regulation</keyword>
<evidence type="ECO:0000256" key="2">
    <source>
        <dbReference type="ARBA" id="ARBA00022491"/>
    </source>
</evidence>
<evidence type="ECO:0000313" key="9">
    <source>
        <dbReference type="EMBL" id="PHU37529.1"/>
    </source>
</evidence>
<dbReference type="Proteomes" id="UP000224563">
    <property type="component" value="Unassembled WGS sequence"/>
</dbReference>
<dbReference type="GO" id="GO:1900376">
    <property type="term" value="P:regulation of secondary metabolite biosynthetic process"/>
    <property type="evidence" value="ECO:0007669"/>
    <property type="project" value="TreeGrafter"/>
</dbReference>
<dbReference type="PANTHER" id="PTHR33202">
    <property type="entry name" value="ZINC UPTAKE REGULATION PROTEIN"/>
    <property type="match status" value="1"/>
</dbReference>
<keyword evidence="3 7" id="KW-0862">Zinc</keyword>
<comment type="cofactor">
    <cofactor evidence="7">
        <name>Zn(2+)</name>
        <dbReference type="ChEBI" id="CHEBI:29105"/>
    </cofactor>
    <text evidence="7">Binds 1 zinc ion per subunit.</text>
</comment>
<dbReference type="InterPro" id="IPR036390">
    <property type="entry name" value="WH_DNA-bd_sf"/>
</dbReference>
<keyword evidence="2" id="KW-0678">Repressor</keyword>
<accession>A0A2G3E2R1</accession>
<proteinExistence type="inferred from homology"/>
<dbReference type="EMBL" id="PDYG01000043">
    <property type="protein sequence ID" value="PHU37529.1"/>
    <property type="molecule type" value="Genomic_DNA"/>
</dbReference>
<dbReference type="GO" id="GO:0045892">
    <property type="term" value="P:negative regulation of DNA-templated transcription"/>
    <property type="evidence" value="ECO:0007669"/>
    <property type="project" value="TreeGrafter"/>
</dbReference>
<reference evidence="9 10" key="2">
    <citation type="submission" date="2017-10" db="EMBL/GenBank/DDBJ databases">
        <authorList>
            <person name="Banno H."/>
            <person name="Chua N.-H."/>
        </authorList>
    </citation>
    <scope>NUCLEOTIDE SEQUENCE [LARGE SCALE GENOMIC DNA]</scope>
    <source>
        <strain evidence="9 10">JK623</strain>
    </source>
</reference>
<dbReference type="PANTHER" id="PTHR33202:SF8">
    <property type="entry name" value="PEROXIDE-RESPONSIVE REPRESSOR PERR"/>
    <property type="match status" value="1"/>
</dbReference>
<evidence type="ECO:0000256" key="6">
    <source>
        <dbReference type="ARBA" id="ARBA00023163"/>
    </source>
</evidence>
<dbReference type="InterPro" id="IPR002481">
    <property type="entry name" value="FUR"/>
</dbReference>
<keyword evidence="6" id="KW-0804">Transcription</keyword>
<dbReference type="AlphaFoldDB" id="A0A2G3E2R1"/>
<feature type="binding site" evidence="7">
    <location>
        <position position="80"/>
    </location>
    <ligand>
        <name>Zn(2+)</name>
        <dbReference type="ChEBI" id="CHEBI:29105"/>
    </ligand>
</feature>
<sequence>MIKYSRQRESILNDLLSRYDHPTADMVYESVRTHQPNISLGTVYRNLSQLAESGQILKITTGIGPDRFDGHTHEHVHFICTACGNVYDMDYLPRERLTEEAAKALSTKGQIDGYHLQFYGRCQNCLNSTTNFS</sequence>
<keyword evidence="10" id="KW-1185">Reference proteome</keyword>
<keyword evidence="7" id="KW-0479">Metal-binding</keyword>
<evidence type="ECO:0000256" key="3">
    <source>
        <dbReference type="ARBA" id="ARBA00022833"/>
    </source>
</evidence>
<protein>
    <submittedName>
        <fullName evidence="9">Transcriptional repressor</fullName>
    </submittedName>
</protein>
<comment type="caution">
    <text evidence="9">The sequence shown here is derived from an EMBL/GenBank/DDBJ whole genome shotgun (WGS) entry which is preliminary data.</text>
</comment>
<dbReference type="Pfam" id="PF01475">
    <property type="entry name" value="FUR"/>
    <property type="match status" value="1"/>
</dbReference>
<feature type="binding site" evidence="7">
    <location>
        <position position="122"/>
    </location>
    <ligand>
        <name>Zn(2+)</name>
        <dbReference type="ChEBI" id="CHEBI:29105"/>
    </ligand>
</feature>
<comment type="cofactor">
    <cofactor evidence="8">
        <name>Mn(2+)</name>
        <dbReference type="ChEBI" id="CHEBI:29035"/>
    </cofactor>
    <cofactor evidence="8">
        <name>Fe(2+)</name>
        <dbReference type="ChEBI" id="CHEBI:29033"/>
    </cofactor>
    <text evidence="8">Binds 1 Mn(2+) or Fe(2+) ion per subunit.</text>
</comment>